<protein>
    <submittedName>
        <fullName evidence="1">6784_t:CDS:1</fullName>
    </submittedName>
</protein>
<keyword evidence="2" id="KW-1185">Reference proteome</keyword>
<proteinExistence type="predicted"/>
<accession>A0A9N9CQ00</accession>
<gene>
    <name evidence="1" type="ORF">DEBURN_LOCUS9971</name>
</gene>
<organism evidence="1 2">
    <name type="scientific">Diversispora eburnea</name>
    <dbReference type="NCBI Taxonomy" id="1213867"/>
    <lineage>
        <taxon>Eukaryota</taxon>
        <taxon>Fungi</taxon>
        <taxon>Fungi incertae sedis</taxon>
        <taxon>Mucoromycota</taxon>
        <taxon>Glomeromycotina</taxon>
        <taxon>Glomeromycetes</taxon>
        <taxon>Diversisporales</taxon>
        <taxon>Diversisporaceae</taxon>
        <taxon>Diversispora</taxon>
    </lineage>
</organism>
<feature type="non-terminal residue" evidence="1">
    <location>
        <position position="76"/>
    </location>
</feature>
<comment type="caution">
    <text evidence="1">The sequence shown here is derived from an EMBL/GenBank/DDBJ whole genome shotgun (WGS) entry which is preliminary data.</text>
</comment>
<sequence>MRKSTRQSIANIMLKNQRKEYGSLATENSDLDFPDLLAKLDGYLKSEFVDAFTSRVKISRRRIKLFLEYLVDTRKI</sequence>
<name>A0A9N9CQ00_9GLOM</name>
<dbReference type="AlphaFoldDB" id="A0A9N9CQ00"/>
<dbReference type="Proteomes" id="UP000789706">
    <property type="component" value="Unassembled WGS sequence"/>
</dbReference>
<evidence type="ECO:0000313" key="2">
    <source>
        <dbReference type="Proteomes" id="UP000789706"/>
    </source>
</evidence>
<reference evidence="1" key="1">
    <citation type="submission" date="2021-06" db="EMBL/GenBank/DDBJ databases">
        <authorList>
            <person name="Kallberg Y."/>
            <person name="Tangrot J."/>
            <person name="Rosling A."/>
        </authorList>
    </citation>
    <scope>NUCLEOTIDE SEQUENCE</scope>
    <source>
        <strain evidence="1">AZ414A</strain>
    </source>
</reference>
<evidence type="ECO:0000313" key="1">
    <source>
        <dbReference type="EMBL" id="CAG8610933.1"/>
    </source>
</evidence>
<dbReference type="EMBL" id="CAJVPK010002342">
    <property type="protein sequence ID" value="CAG8610933.1"/>
    <property type="molecule type" value="Genomic_DNA"/>
</dbReference>